<reference evidence="4 5" key="1">
    <citation type="submission" date="2020-04" db="EMBL/GenBank/DDBJ databases">
        <title>Perkinsus olseni comparative genomics.</title>
        <authorList>
            <person name="Bogema D.R."/>
        </authorList>
    </citation>
    <scope>NUCLEOTIDE SEQUENCE [LARGE SCALE GENOMIC DNA]</scope>
    <source>
        <strain evidence="4 5">ATCC PRA-207</strain>
    </source>
</reference>
<dbReference type="Proteomes" id="UP000553632">
    <property type="component" value="Unassembled WGS sequence"/>
</dbReference>
<evidence type="ECO:0000313" key="5">
    <source>
        <dbReference type="Proteomes" id="UP000553632"/>
    </source>
</evidence>
<feature type="repeat" description="WD" evidence="3">
    <location>
        <begin position="574"/>
        <end position="612"/>
    </location>
</feature>
<dbReference type="GO" id="GO:0030864">
    <property type="term" value="C:cortical actin cytoskeleton"/>
    <property type="evidence" value="ECO:0007669"/>
    <property type="project" value="TreeGrafter"/>
</dbReference>
<accession>A0A7J6TQB1</accession>
<evidence type="ECO:0000256" key="1">
    <source>
        <dbReference type="ARBA" id="ARBA00022574"/>
    </source>
</evidence>
<dbReference type="Pfam" id="PF00400">
    <property type="entry name" value="WD40"/>
    <property type="match status" value="6"/>
</dbReference>
<dbReference type="InterPro" id="IPR015943">
    <property type="entry name" value="WD40/YVTN_repeat-like_dom_sf"/>
</dbReference>
<dbReference type="InterPro" id="IPR036322">
    <property type="entry name" value="WD40_repeat_dom_sf"/>
</dbReference>
<dbReference type="SMART" id="SM00320">
    <property type="entry name" value="WD40"/>
    <property type="match status" value="9"/>
</dbReference>
<evidence type="ECO:0000256" key="2">
    <source>
        <dbReference type="ARBA" id="ARBA00022737"/>
    </source>
</evidence>
<proteinExistence type="predicted"/>
<name>A0A7J6TQB1_PEROL</name>
<dbReference type="PANTHER" id="PTHR19856">
    <property type="entry name" value="WD-REPEATCONTAINING PROTEIN WDR1"/>
    <property type="match status" value="1"/>
</dbReference>
<organism evidence="4 5">
    <name type="scientific">Perkinsus olseni</name>
    <name type="common">Perkinsus atlanticus</name>
    <dbReference type="NCBI Taxonomy" id="32597"/>
    <lineage>
        <taxon>Eukaryota</taxon>
        <taxon>Sar</taxon>
        <taxon>Alveolata</taxon>
        <taxon>Perkinsozoa</taxon>
        <taxon>Perkinsea</taxon>
        <taxon>Perkinsida</taxon>
        <taxon>Perkinsidae</taxon>
        <taxon>Perkinsus</taxon>
    </lineage>
</organism>
<dbReference type="SUPFAM" id="SSF50978">
    <property type="entry name" value="WD40 repeat-like"/>
    <property type="match status" value="1"/>
</dbReference>
<feature type="repeat" description="WD" evidence="3">
    <location>
        <begin position="147"/>
        <end position="180"/>
    </location>
</feature>
<comment type="caution">
    <text evidence="4">The sequence shown here is derived from an EMBL/GenBank/DDBJ whole genome shotgun (WGS) entry which is preliminary data.</text>
</comment>
<keyword evidence="1 3" id="KW-0853">WD repeat</keyword>
<dbReference type="PROSITE" id="PS50294">
    <property type="entry name" value="WD_REPEATS_REGION"/>
    <property type="match status" value="1"/>
</dbReference>
<keyword evidence="2" id="KW-0677">Repeat</keyword>
<dbReference type="InterPro" id="IPR001680">
    <property type="entry name" value="WD40_rpt"/>
</dbReference>
<evidence type="ECO:0000313" key="4">
    <source>
        <dbReference type="EMBL" id="KAF4747554.1"/>
    </source>
</evidence>
<dbReference type="PROSITE" id="PS50082">
    <property type="entry name" value="WD_REPEATS_2"/>
    <property type="match status" value="3"/>
</dbReference>
<dbReference type="InterPro" id="IPR011047">
    <property type="entry name" value="Quinoprotein_ADH-like_sf"/>
</dbReference>
<protein>
    <submittedName>
        <fullName evidence="4">Uncharacterized protein</fullName>
    </submittedName>
</protein>
<dbReference type="EMBL" id="JABANO010009044">
    <property type="protein sequence ID" value="KAF4747554.1"/>
    <property type="molecule type" value="Genomic_DNA"/>
</dbReference>
<evidence type="ECO:0000256" key="3">
    <source>
        <dbReference type="PROSITE-ProRule" id="PRU00221"/>
    </source>
</evidence>
<dbReference type="Gene3D" id="2.130.10.10">
    <property type="entry name" value="YVTN repeat-like/Quinoprotein amine dehydrogenase"/>
    <property type="match status" value="2"/>
</dbReference>
<sequence>MASSHYACCPPLPTPERGFPLDISVDPTDPNRIAYPSGNNVILRSLRDAADAFMYVGHAGRRVQAVAISPNGQWVASGDISGALMVWGAKGDHPRKGEFRLWSGEIRGISWSPDSQRIAVCGSGREVSAVCIMWDTGNKASPEIGDMSGHQKAVNTIAFRPARPFRLATGSEDMCVNFYEGPPFKFKMSHTGKHSNFVQGTAFTPSGHLLLTCGSDGLVNVYEGTTADFLYACPKFPCTAFSLVCPDDETVVVAYADKHIRCFRLGQEAATPTWDVEVGKNLGDQQVGVAAAGKDSVITTCLDGRLMKWSVSDGQLIETIVGSSGKVCSLAITPSRRASVLWTSTDSTVHEWKLENHEVLCIARGIRSSAGVLYHNDSSGWPVMVDKAGTVLQGMVRLGQIPDASQLLGFSEGSPILFSAKGCRLETADGKWTVQLPRDPLVLAVGEDLRCFVAAYEASTSSLQEQTAERVVHVYNSAGEEVRAVKSIHKADVCSLRFSRDEKHLAVGAVDGSVSVISTMDWATMPSTQHWTFHTSRIMSCDWLAAGSRLATAGLDKTVCIFDVAAANLVTRIFDCHKDGVTCVRWLDDEMLVIYTPVATGGGDGFIRLWKI</sequence>
<keyword evidence="5" id="KW-1185">Reference proteome</keyword>
<dbReference type="PANTHER" id="PTHR19856:SF0">
    <property type="entry name" value="WD REPEAT-CONTAINING PROTEIN 1"/>
    <property type="match status" value="1"/>
</dbReference>
<dbReference type="AlphaFoldDB" id="A0A7J6TQB1"/>
<dbReference type="SUPFAM" id="SSF50998">
    <property type="entry name" value="Quinoprotein alcohol dehydrogenase-like"/>
    <property type="match status" value="1"/>
</dbReference>
<gene>
    <name evidence="4" type="ORF">FOZ63_005923</name>
</gene>
<dbReference type="OMA" id="HFVQSVN"/>
<feature type="repeat" description="WD" evidence="3">
    <location>
        <begin position="191"/>
        <end position="232"/>
    </location>
</feature>
<dbReference type="GO" id="GO:0030042">
    <property type="term" value="P:actin filament depolymerization"/>
    <property type="evidence" value="ECO:0007669"/>
    <property type="project" value="TreeGrafter"/>
</dbReference>
<dbReference type="GO" id="GO:0051015">
    <property type="term" value="F:actin filament binding"/>
    <property type="evidence" value="ECO:0007669"/>
    <property type="project" value="TreeGrafter"/>
</dbReference>